<dbReference type="AlphaFoldDB" id="D0LS06"/>
<organism evidence="2 3">
    <name type="scientific">Haliangium ochraceum (strain DSM 14365 / JCM 11303 / SMP-2)</name>
    <dbReference type="NCBI Taxonomy" id="502025"/>
    <lineage>
        <taxon>Bacteria</taxon>
        <taxon>Pseudomonadati</taxon>
        <taxon>Myxococcota</taxon>
        <taxon>Polyangia</taxon>
        <taxon>Haliangiales</taxon>
        <taxon>Kofleriaceae</taxon>
        <taxon>Haliangium</taxon>
    </lineage>
</organism>
<accession>D0LS06</accession>
<evidence type="ECO:0000313" key="2">
    <source>
        <dbReference type="EMBL" id="ACY13703.1"/>
    </source>
</evidence>
<sequence>MKHDQNGFERRAESDFSAAEGGETTCEAGSGELSFHHKSTGHFGEDCQAVLGVSTGTRNRV</sequence>
<dbReference type="KEGG" id="hoh:Hoch_1124"/>
<feature type="compositionally biased region" description="Basic and acidic residues" evidence="1">
    <location>
        <begin position="1"/>
        <end position="14"/>
    </location>
</feature>
<dbReference type="HOGENOM" id="CLU_2916162_0_0_7"/>
<gene>
    <name evidence="2" type="ordered locus">Hoch_1124</name>
</gene>
<name>D0LS06_HALO1</name>
<dbReference type="EMBL" id="CP001804">
    <property type="protein sequence ID" value="ACY13703.1"/>
    <property type="molecule type" value="Genomic_DNA"/>
</dbReference>
<dbReference type="Proteomes" id="UP000001880">
    <property type="component" value="Chromosome"/>
</dbReference>
<proteinExistence type="predicted"/>
<evidence type="ECO:0000256" key="1">
    <source>
        <dbReference type="SAM" id="MobiDB-lite"/>
    </source>
</evidence>
<feature type="region of interest" description="Disordered" evidence="1">
    <location>
        <begin position="1"/>
        <end position="31"/>
    </location>
</feature>
<protein>
    <submittedName>
        <fullName evidence="2">Uncharacterized protein</fullName>
    </submittedName>
</protein>
<keyword evidence="3" id="KW-1185">Reference proteome</keyword>
<evidence type="ECO:0000313" key="3">
    <source>
        <dbReference type="Proteomes" id="UP000001880"/>
    </source>
</evidence>
<reference evidence="2 3" key="1">
    <citation type="journal article" date="2010" name="Stand. Genomic Sci.">
        <title>Complete genome sequence of Haliangium ochraceum type strain (SMP-2).</title>
        <authorList>
            <consortium name="US DOE Joint Genome Institute (JGI-PGF)"/>
            <person name="Ivanova N."/>
            <person name="Daum C."/>
            <person name="Lang E."/>
            <person name="Abt B."/>
            <person name="Kopitz M."/>
            <person name="Saunders E."/>
            <person name="Lapidus A."/>
            <person name="Lucas S."/>
            <person name="Glavina Del Rio T."/>
            <person name="Nolan M."/>
            <person name="Tice H."/>
            <person name="Copeland A."/>
            <person name="Cheng J.F."/>
            <person name="Chen F."/>
            <person name="Bruce D."/>
            <person name="Goodwin L."/>
            <person name="Pitluck S."/>
            <person name="Mavromatis K."/>
            <person name="Pati A."/>
            <person name="Mikhailova N."/>
            <person name="Chen A."/>
            <person name="Palaniappan K."/>
            <person name="Land M."/>
            <person name="Hauser L."/>
            <person name="Chang Y.J."/>
            <person name="Jeffries C.D."/>
            <person name="Detter J.C."/>
            <person name="Brettin T."/>
            <person name="Rohde M."/>
            <person name="Goker M."/>
            <person name="Bristow J."/>
            <person name="Markowitz V."/>
            <person name="Eisen J.A."/>
            <person name="Hugenholtz P."/>
            <person name="Kyrpides N.C."/>
            <person name="Klenk H.P."/>
        </authorList>
    </citation>
    <scope>NUCLEOTIDE SEQUENCE [LARGE SCALE GENOMIC DNA]</scope>
    <source>
        <strain evidence="3">DSM 14365 / CIP 107738 / JCM 11303 / AJ 13395 / SMP-2</strain>
    </source>
</reference>
<dbReference type="STRING" id="502025.Hoch_1124"/>